<dbReference type="PANTHER" id="PTHR23528">
    <property type="match status" value="1"/>
</dbReference>
<dbReference type="InterPro" id="IPR036259">
    <property type="entry name" value="MFS_trans_sf"/>
</dbReference>
<comment type="subcellular location">
    <subcellularLocation>
        <location evidence="1">Cell membrane</location>
        <topology evidence="1">Multi-pass membrane protein</topology>
    </subcellularLocation>
</comment>
<feature type="domain" description="Major facilitator superfamily (MFS) profile" evidence="7">
    <location>
        <begin position="13"/>
        <end position="415"/>
    </location>
</feature>
<proteinExistence type="predicted"/>
<dbReference type="PRINTS" id="PR01035">
    <property type="entry name" value="TCRTETA"/>
</dbReference>
<keyword evidence="9" id="KW-1185">Reference proteome</keyword>
<dbReference type="PROSITE" id="PS50850">
    <property type="entry name" value="MFS"/>
    <property type="match status" value="1"/>
</dbReference>
<evidence type="ECO:0000256" key="2">
    <source>
        <dbReference type="ARBA" id="ARBA00022448"/>
    </source>
</evidence>
<evidence type="ECO:0000256" key="1">
    <source>
        <dbReference type="ARBA" id="ARBA00004651"/>
    </source>
</evidence>
<keyword evidence="4 6" id="KW-1133">Transmembrane helix</keyword>
<dbReference type="AlphaFoldDB" id="W4QEQ7"/>
<feature type="transmembrane region" description="Helical" evidence="6">
    <location>
        <begin position="51"/>
        <end position="70"/>
    </location>
</feature>
<dbReference type="OrthoDB" id="7584869at2"/>
<evidence type="ECO:0000313" key="9">
    <source>
        <dbReference type="Proteomes" id="UP000018895"/>
    </source>
</evidence>
<keyword evidence="3 6" id="KW-0812">Transmembrane</keyword>
<organism evidence="8 9">
    <name type="scientific">Halalkalibacter hemicellulosilyticusJCM 9152</name>
    <dbReference type="NCBI Taxonomy" id="1236971"/>
    <lineage>
        <taxon>Bacteria</taxon>
        <taxon>Bacillati</taxon>
        <taxon>Bacillota</taxon>
        <taxon>Bacilli</taxon>
        <taxon>Bacillales</taxon>
        <taxon>Bacillaceae</taxon>
        <taxon>Halalkalibacter</taxon>
    </lineage>
</organism>
<keyword evidence="5 6" id="KW-0472">Membrane</keyword>
<dbReference type="InterPro" id="IPR020846">
    <property type="entry name" value="MFS_dom"/>
</dbReference>
<evidence type="ECO:0000256" key="4">
    <source>
        <dbReference type="ARBA" id="ARBA00022989"/>
    </source>
</evidence>
<feature type="transmembrane region" description="Helical" evidence="6">
    <location>
        <begin position="14"/>
        <end position="31"/>
    </location>
</feature>
<dbReference type="PANTHER" id="PTHR23528:SF1">
    <property type="entry name" value="MAJOR FACILITATOR SUPERFAMILY (MFS) PROFILE DOMAIN-CONTAINING PROTEIN"/>
    <property type="match status" value="1"/>
</dbReference>
<feature type="transmembrane region" description="Helical" evidence="6">
    <location>
        <begin position="82"/>
        <end position="101"/>
    </location>
</feature>
<feature type="transmembrane region" description="Helical" evidence="6">
    <location>
        <begin position="266"/>
        <end position="287"/>
    </location>
</feature>
<dbReference type="SUPFAM" id="SSF103473">
    <property type="entry name" value="MFS general substrate transporter"/>
    <property type="match status" value="1"/>
</dbReference>
<dbReference type="Pfam" id="PF07690">
    <property type="entry name" value="MFS_1"/>
    <property type="match status" value="1"/>
</dbReference>
<evidence type="ECO:0000259" key="7">
    <source>
        <dbReference type="PROSITE" id="PS50850"/>
    </source>
</evidence>
<evidence type="ECO:0000313" key="8">
    <source>
        <dbReference type="EMBL" id="GAE30575.1"/>
    </source>
</evidence>
<evidence type="ECO:0000256" key="6">
    <source>
        <dbReference type="SAM" id="Phobius"/>
    </source>
</evidence>
<feature type="transmembrane region" description="Helical" evidence="6">
    <location>
        <begin position="147"/>
        <end position="169"/>
    </location>
</feature>
<dbReference type="GO" id="GO:0005886">
    <property type="term" value="C:plasma membrane"/>
    <property type="evidence" value="ECO:0007669"/>
    <property type="project" value="UniProtKB-SubCell"/>
</dbReference>
<evidence type="ECO:0000256" key="3">
    <source>
        <dbReference type="ARBA" id="ARBA00022692"/>
    </source>
</evidence>
<comment type="caution">
    <text evidence="8">The sequence shown here is derived from an EMBL/GenBank/DDBJ whole genome shotgun (WGS) entry which is preliminary data.</text>
</comment>
<feature type="transmembrane region" description="Helical" evidence="6">
    <location>
        <begin position="299"/>
        <end position="321"/>
    </location>
</feature>
<accession>W4QEQ7</accession>
<evidence type="ECO:0000256" key="5">
    <source>
        <dbReference type="ARBA" id="ARBA00023136"/>
    </source>
</evidence>
<dbReference type="RefSeq" id="WP_035343356.1">
    <property type="nucleotide sequence ID" value="NZ_BAUU01000012.1"/>
</dbReference>
<dbReference type="STRING" id="1236971.JCM9152_1987"/>
<feature type="transmembrane region" description="Helical" evidence="6">
    <location>
        <begin position="107"/>
        <end position="126"/>
    </location>
</feature>
<dbReference type="InterPro" id="IPR011701">
    <property type="entry name" value="MFS"/>
</dbReference>
<sequence length="434" mass="47966">MNTQSAPTFSYKKIAAIGSGFFALTMIWTFYNAYMPLILGDFIESRAIRGVIMGLDNLLAVLLIPLIGSWSDRLQSPLGNRLPFIIIGMPIAAIFFILIPYSATVTLWLLLLIDVIFLLAMTVYRAPVIALMPDHTHPSKRSTANGVINLMGGIGAIMALFLLSNLFIINRAFPFIVAGIFLMLSFILLYYIVDRKPPYSSNSNDSLEETQASLSFSHSLLKLKEKQYRGHLFILIAIFLYFIGYSGMEAQFTVYAVEYLQLDENVAGMTLGFFSLSFVLFAIPAGILGSKLGKAPTMFIGLIALPLLFILIPLLPLFVSVTSNHSFVIILQAVLFLSGIAWAFINVQAYPLVADLGGVHRIGFFTGLYYLFSMASSIIAPGLLGLFMDFIGHSSLFYCAAITFIIAFYFLKKGHTIISSHHHHQQLTSTDVQG</sequence>
<dbReference type="InterPro" id="IPR001958">
    <property type="entry name" value="Tet-R_TetA/multi-R_MdtG-like"/>
</dbReference>
<keyword evidence="2" id="KW-0813">Transport</keyword>
<dbReference type="EMBL" id="BAUU01000012">
    <property type="protein sequence ID" value="GAE30575.1"/>
    <property type="molecule type" value="Genomic_DNA"/>
</dbReference>
<feature type="transmembrane region" description="Helical" evidence="6">
    <location>
        <begin position="228"/>
        <end position="246"/>
    </location>
</feature>
<dbReference type="Proteomes" id="UP000018895">
    <property type="component" value="Unassembled WGS sequence"/>
</dbReference>
<feature type="transmembrane region" description="Helical" evidence="6">
    <location>
        <begin position="362"/>
        <end position="384"/>
    </location>
</feature>
<feature type="transmembrane region" description="Helical" evidence="6">
    <location>
        <begin position="175"/>
        <end position="193"/>
    </location>
</feature>
<feature type="transmembrane region" description="Helical" evidence="6">
    <location>
        <begin position="390"/>
        <end position="411"/>
    </location>
</feature>
<name>W4QEQ7_9BACI</name>
<dbReference type="GO" id="GO:0022857">
    <property type="term" value="F:transmembrane transporter activity"/>
    <property type="evidence" value="ECO:0007669"/>
    <property type="project" value="InterPro"/>
</dbReference>
<dbReference type="Gene3D" id="1.20.1250.20">
    <property type="entry name" value="MFS general substrate transporter like domains"/>
    <property type="match status" value="2"/>
</dbReference>
<reference evidence="8" key="1">
    <citation type="journal article" date="2014" name="Genome Announc.">
        <title>Draft Genome Sequences of Three Alkaliphilic Bacillus Strains, Bacillus wakoensis JCM 9140T, Bacillus akibai JCM 9157T, and Bacillus hemicellulosilyticus JCM 9152T.</title>
        <authorList>
            <person name="Yuki M."/>
            <person name="Oshima K."/>
            <person name="Suda W."/>
            <person name="Oshida Y."/>
            <person name="Kitamura K."/>
            <person name="Iida T."/>
            <person name="Hattori M."/>
            <person name="Ohkuma M."/>
        </authorList>
    </citation>
    <scope>NUCLEOTIDE SEQUENCE [LARGE SCALE GENOMIC DNA]</scope>
    <source>
        <strain evidence="8">JCM 9152</strain>
    </source>
</reference>
<protein>
    <submittedName>
        <fullName evidence="8">Probable glycerol transport protein</fullName>
    </submittedName>
</protein>
<gene>
    <name evidence="8" type="ORF">JCM9152_1987</name>
</gene>
<feature type="transmembrane region" description="Helical" evidence="6">
    <location>
        <begin position="327"/>
        <end position="350"/>
    </location>
</feature>